<feature type="signal peptide" evidence="1">
    <location>
        <begin position="1"/>
        <end position="19"/>
    </location>
</feature>
<dbReference type="EMBL" id="QRWT01000013">
    <property type="protein sequence ID" value="RGT50855.1"/>
    <property type="molecule type" value="Genomic_DNA"/>
</dbReference>
<dbReference type="Proteomes" id="UP000285013">
    <property type="component" value="Unassembled WGS sequence"/>
</dbReference>
<accession>A0A3E4KX64</accession>
<evidence type="ECO:0000313" key="8">
    <source>
        <dbReference type="Proteomes" id="UP000286003"/>
    </source>
</evidence>
<evidence type="ECO:0000313" key="7">
    <source>
        <dbReference type="Proteomes" id="UP000285013"/>
    </source>
</evidence>
<comment type="caution">
    <text evidence="2">The sequence shown here is derived from an EMBL/GenBank/DDBJ whole genome shotgun (WGS) entry which is preliminary data.</text>
</comment>
<protein>
    <recommendedName>
        <fullName evidence="10">PKD domain-containing protein</fullName>
    </recommendedName>
</protein>
<proteinExistence type="predicted"/>
<feature type="chain" id="PRO_5044592964" description="PKD domain-containing protein" evidence="1">
    <location>
        <begin position="20"/>
        <end position="301"/>
    </location>
</feature>
<keyword evidence="9" id="KW-1185">Reference proteome</keyword>
<dbReference type="EMBL" id="QRPE01000007">
    <property type="protein sequence ID" value="RHL93776.1"/>
    <property type="molecule type" value="Genomic_DNA"/>
</dbReference>
<keyword evidence="1" id="KW-0732">Signal</keyword>
<evidence type="ECO:0000313" key="2">
    <source>
        <dbReference type="EMBL" id="RGT50855.1"/>
    </source>
</evidence>
<dbReference type="PROSITE" id="PS51257">
    <property type="entry name" value="PROKAR_LIPOPROTEIN"/>
    <property type="match status" value="1"/>
</dbReference>
<dbReference type="AlphaFoldDB" id="A0A3E4KX64"/>
<organism evidence="2 6">
    <name type="scientific">Bacteroides intestinalis</name>
    <dbReference type="NCBI Taxonomy" id="329854"/>
    <lineage>
        <taxon>Bacteria</taxon>
        <taxon>Pseudomonadati</taxon>
        <taxon>Bacteroidota</taxon>
        <taxon>Bacteroidia</taxon>
        <taxon>Bacteroidales</taxon>
        <taxon>Bacteroidaceae</taxon>
        <taxon>Bacteroides</taxon>
    </lineage>
</organism>
<evidence type="ECO:0000313" key="3">
    <source>
        <dbReference type="EMBL" id="RHL93776.1"/>
    </source>
</evidence>
<dbReference type="RefSeq" id="WP_021967188.1">
    <property type="nucleotide sequence ID" value="NZ_BAABZC010000002.1"/>
</dbReference>
<dbReference type="OrthoDB" id="1042614at2"/>
<gene>
    <name evidence="2" type="ORF">DWX27_12870</name>
    <name evidence="4" type="ORF">DWZ32_16750</name>
    <name evidence="3" type="ORF">DWZ95_08635</name>
    <name evidence="5" type="ORF">EAJ06_05235</name>
</gene>
<reference evidence="6 7" key="1">
    <citation type="submission" date="2018-08" db="EMBL/GenBank/DDBJ databases">
        <title>A genome reference for cultivated species of the human gut microbiota.</title>
        <authorList>
            <person name="Zou Y."/>
            <person name="Xue W."/>
            <person name="Luo G."/>
        </authorList>
    </citation>
    <scope>NUCLEOTIDE SEQUENCE [LARGE SCALE GENOMIC DNA]</scope>
    <source>
        <strain evidence="2 6">AF19-10AC</strain>
        <strain evidence="4 8">AF31-23</strain>
        <strain evidence="3 7">AF36-16BH</strain>
    </source>
</reference>
<evidence type="ECO:0000313" key="9">
    <source>
        <dbReference type="Proteomes" id="UP000291191"/>
    </source>
</evidence>
<evidence type="ECO:0000313" key="6">
    <source>
        <dbReference type="Proteomes" id="UP000284772"/>
    </source>
</evidence>
<evidence type="ECO:0000256" key="1">
    <source>
        <dbReference type="SAM" id="SignalP"/>
    </source>
</evidence>
<sequence>MKTLKAILLLFAAMAIVTACDPMEDESLRDKYITNAGDPISKEELNNILSVTQPIPNQDDAVEGDQYVVLKNNRPELGGIWHYGVGTKITGSDNDTIIYGANGTYEIYYEAISNGKIVTSDIFTVTVTNVFDEWMGLFTGAKDKADADATKAWGFREVKWGSVCNMGAHGGWKYTSSGYTPESNFAWWGSVNLAQAGDQKIVFEIQGTKVKTYDKSGNLMNEGTFGFDRDQPEDLVQGRLTTNIPVIGSNYDDLGQSKGKDNVFWILTLTDEYITLYHPQKYTGGGDWDDYGWYVYYESKE</sequence>
<dbReference type="EMBL" id="RCXO01000004">
    <property type="protein sequence ID" value="RYT81926.1"/>
    <property type="molecule type" value="Genomic_DNA"/>
</dbReference>
<dbReference type="Proteomes" id="UP000284772">
    <property type="component" value="Unassembled WGS sequence"/>
</dbReference>
<reference evidence="5 9" key="2">
    <citation type="journal article" date="2019" name="Science, e1252229">
        <title>Invertible promoters mediate bacterial phase variation, antibiotic resistance, and host adaptation in the gut.</title>
        <authorList>
            <person name="Jiang X."/>
            <person name="Hall A.B."/>
            <person name="Arthur T.D."/>
            <person name="Plichta D.R."/>
            <person name="Covington C.T."/>
            <person name="Poyet M."/>
            <person name="Crothers J."/>
            <person name="Moses P.L."/>
            <person name="Tolonen A.C."/>
            <person name="Vlamakis H."/>
            <person name="Alm E.J."/>
            <person name="Xavier R.J."/>
        </authorList>
    </citation>
    <scope>NUCLEOTIDE SEQUENCE [LARGE SCALE GENOMIC DNA]</scope>
    <source>
        <strain evidence="5">Bf_0095</strain>
        <strain evidence="9">bf_0095</strain>
    </source>
</reference>
<name>A0A3E4KX64_9BACE</name>
<evidence type="ECO:0000313" key="4">
    <source>
        <dbReference type="EMBL" id="RHN04784.1"/>
    </source>
</evidence>
<dbReference type="Proteomes" id="UP000291191">
    <property type="component" value="Unassembled WGS sequence"/>
</dbReference>
<evidence type="ECO:0000313" key="5">
    <source>
        <dbReference type="EMBL" id="RYT81926.1"/>
    </source>
</evidence>
<dbReference type="EMBL" id="QRQM01000020">
    <property type="protein sequence ID" value="RHN04784.1"/>
    <property type="molecule type" value="Genomic_DNA"/>
</dbReference>
<dbReference type="Proteomes" id="UP000286003">
    <property type="component" value="Unassembled WGS sequence"/>
</dbReference>
<evidence type="ECO:0008006" key="10">
    <source>
        <dbReference type="Google" id="ProtNLM"/>
    </source>
</evidence>